<sequence length="247" mass="26034">MMASAITMASAALSPHDTHILTTLFDPSAAPTPGPTITPSLPPDPHVPASRLLSLRKREREAISLVEAYEAKHREASQSRPSPPDRVATASAALKLLDKLVADEPAYASAWNNRAQVRRWQWAGHPACPERSTAMRAALADCDTAISLATPPPGGAVSPAQARVLAVAWTQRGAVVWEAAKRGGDGDGEELGLEGDKVALEEEGSRCFFMAGVYGGEVGRGMAVVANPHARLCGGVVREAMRAELGF</sequence>
<dbReference type="Proteomes" id="UP000799640">
    <property type="component" value="Unassembled WGS sequence"/>
</dbReference>
<feature type="region of interest" description="Disordered" evidence="2">
    <location>
        <begin position="24"/>
        <end position="48"/>
    </location>
</feature>
<dbReference type="GO" id="GO:0006570">
    <property type="term" value="P:tyrosine metabolic process"/>
    <property type="evidence" value="ECO:0007669"/>
    <property type="project" value="TreeGrafter"/>
</dbReference>
<dbReference type="OrthoDB" id="539634at2759"/>
<name>A0A6G1I573_9PEZI</name>
<accession>A0A6G1I573</accession>
<gene>
    <name evidence="3" type="ORF">EJ06DRAFT_272624</name>
</gene>
<organism evidence="3 4">
    <name type="scientific">Trichodelitschia bisporula</name>
    <dbReference type="NCBI Taxonomy" id="703511"/>
    <lineage>
        <taxon>Eukaryota</taxon>
        <taxon>Fungi</taxon>
        <taxon>Dikarya</taxon>
        <taxon>Ascomycota</taxon>
        <taxon>Pezizomycotina</taxon>
        <taxon>Dothideomycetes</taxon>
        <taxon>Dothideomycetes incertae sedis</taxon>
        <taxon>Phaeotrichales</taxon>
        <taxon>Phaeotrichaceae</taxon>
        <taxon>Trichodelitschia</taxon>
    </lineage>
</organism>
<proteinExistence type="inferred from homology"/>
<dbReference type="AlphaFoldDB" id="A0A6G1I573"/>
<feature type="compositionally biased region" description="Pro residues" evidence="2">
    <location>
        <begin position="30"/>
        <end position="46"/>
    </location>
</feature>
<protein>
    <submittedName>
        <fullName evidence="3">Uncharacterized protein</fullName>
    </submittedName>
</protein>
<dbReference type="PANTHER" id="PTHR21405:SF0">
    <property type="entry name" value="TETRATRICOPEPTIDE REPEAT PROTEIN 36"/>
    <property type="match status" value="1"/>
</dbReference>
<evidence type="ECO:0000313" key="4">
    <source>
        <dbReference type="Proteomes" id="UP000799640"/>
    </source>
</evidence>
<evidence type="ECO:0000256" key="1">
    <source>
        <dbReference type="ARBA" id="ARBA00006995"/>
    </source>
</evidence>
<dbReference type="EMBL" id="ML996689">
    <property type="protein sequence ID" value="KAF2403331.1"/>
    <property type="molecule type" value="Genomic_DNA"/>
</dbReference>
<keyword evidence="4" id="KW-1185">Reference proteome</keyword>
<comment type="similarity">
    <text evidence="1">Belongs to the TTC36 family.</text>
</comment>
<reference evidence="3" key="1">
    <citation type="journal article" date="2020" name="Stud. Mycol.">
        <title>101 Dothideomycetes genomes: a test case for predicting lifestyles and emergence of pathogens.</title>
        <authorList>
            <person name="Haridas S."/>
            <person name="Albert R."/>
            <person name="Binder M."/>
            <person name="Bloem J."/>
            <person name="Labutti K."/>
            <person name="Salamov A."/>
            <person name="Andreopoulos B."/>
            <person name="Baker S."/>
            <person name="Barry K."/>
            <person name="Bills G."/>
            <person name="Bluhm B."/>
            <person name="Cannon C."/>
            <person name="Castanera R."/>
            <person name="Culley D."/>
            <person name="Daum C."/>
            <person name="Ezra D."/>
            <person name="Gonzalez J."/>
            <person name="Henrissat B."/>
            <person name="Kuo A."/>
            <person name="Liang C."/>
            <person name="Lipzen A."/>
            <person name="Lutzoni F."/>
            <person name="Magnuson J."/>
            <person name="Mondo S."/>
            <person name="Nolan M."/>
            <person name="Ohm R."/>
            <person name="Pangilinan J."/>
            <person name="Park H.-J."/>
            <person name="Ramirez L."/>
            <person name="Alfaro M."/>
            <person name="Sun H."/>
            <person name="Tritt A."/>
            <person name="Yoshinaga Y."/>
            <person name="Zwiers L.-H."/>
            <person name="Turgeon B."/>
            <person name="Goodwin S."/>
            <person name="Spatafora J."/>
            <person name="Crous P."/>
            <person name="Grigoriev I."/>
        </authorList>
    </citation>
    <scope>NUCLEOTIDE SEQUENCE</scope>
    <source>
        <strain evidence="3">CBS 262.69</strain>
    </source>
</reference>
<dbReference type="PANTHER" id="PTHR21405">
    <property type="entry name" value="CDNA SEQUENCE BC021608"/>
    <property type="match status" value="1"/>
</dbReference>
<evidence type="ECO:0000256" key="2">
    <source>
        <dbReference type="SAM" id="MobiDB-lite"/>
    </source>
</evidence>
<evidence type="ECO:0000313" key="3">
    <source>
        <dbReference type="EMBL" id="KAF2403331.1"/>
    </source>
</evidence>
<dbReference type="InterPro" id="IPR038906">
    <property type="entry name" value="TTC36"/>
</dbReference>